<dbReference type="InterPro" id="IPR000160">
    <property type="entry name" value="GGDEF_dom"/>
</dbReference>
<feature type="domain" description="GGDEF" evidence="4">
    <location>
        <begin position="149"/>
        <end position="276"/>
    </location>
</feature>
<evidence type="ECO:0000256" key="2">
    <source>
        <dbReference type="ARBA" id="ARBA00034247"/>
    </source>
</evidence>
<dbReference type="PROSITE" id="PS50887">
    <property type="entry name" value="GGDEF"/>
    <property type="match status" value="1"/>
</dbReference>
<keyword evidence="3" id="KW-0472">Membrane</keyword>
<proteinExistence type="predicted"/>
<dbReference type="SMART" id="SM00267">
    <property type="entry name" value="GGDEF"/>
    <property type="match status" value="1"/>
</dbReference>
<evidence type="ECO:0000259" key="4">
    <source>
        <dbReference type="PROSITE" id="PS50887"/>
    </source>
</evidence>
<dbReference type="Proteomes" id="UP000324162">
    <property type="component" value="Unassembled WGS sequence"/>
</dbReference>
<evidence type="ECO:0000256" key="3">
    <source>
        <dbReference type="SAM" id="Phobius"/>
    </source>
</evidence>
<keyword evidence="3" id="KW-1133">Transmembrane helix</keyword>
<dbReference type="EC" id="2.7.7.65" evidence="1"/>
<dbReference type="SUPFAM" id="SSF55073">
    <property type="entry name" value="Nucleotide cyclase"/>
    <property type="match status" value="1"/>
</dbReference>
<dbReference type="Gene3D" id="3.30.70.270">
    <property type="match status" value="1"/>
</dbReference>
<sequence length="276" mass="31877">MFILLSYILVFSAYSLMNFPFLDFKNNIYGFTTDVINLIVIVAIFWVVQCSKLAKKAYFYVSTGLLLWIVGITADVLDEVVIPPYWVSLYVEDLCRTIGMTITAFGLFKTMLFMQKMHNRLAKELIMDDLTNVHNRRCFYRYVKNVTTPAYTLLIIDIDHFKSINDDFGHDMGDKILKEFAYKVNALFDDTSIFARIGGEEFAGYFPPSNINDVTDFSQTILELAHTINVKNDRFITVSIGIAQRIERELFDEVMKRADLALYKAKETGRNRYVVS</sequence>
<feature type="transmembrane region" description="Helical" evidence="3">
    <location>
        <begin position="57"/>
        <end position="77"/>
    </location>
</feature>
<dbReference type="RefSeq" id="WP_008135144.1">
    <property type="nucleotide sequence ID" value="NZ_JJNZ01000012.1"/>
</dbReference>
<protein>
    <recommendedName>
        <fullName evidence="1">diguanylate cyclase</fullName>
        <ecNumber evidence="1">2.7.7.65</ecNumber>
    </recommendedName>
</protein>
<dbReference type="AlphaFoldDB" id="A0AB73BG87"/>
<evidence type="ECO:0000256" key="1">
    <source>
        <dbReference type="ARBA" id="ARBA00012528"/>
    </source>
</evidence>
<feature type="transmembrane region" description="Helical" evidence="3">
    <location>
        <begin position="97"/>
        <end position="114"/>
    </location>
</feature>
<dbReference type="EMBL" id="SEUK01000050">
    <property type="protein sequence ID" value="KAA1159831.1"/>
    <property type="molecule type" value="Genomic_DNA"/>
</dbReference>
<dbReference type="CDD" id="cd01949">
    <property type="entry name" value="GGDEF"/>
    <property type="match status" value="1"/>
</dbReference>
<organism evidence="5 6">
    <name type="scientific">Pseudoalteromonas fuliginea</name>
    <dbReference type="NCBI Taxonomy" id="1872678"/>
    <lineage>
        <taxon>Bacteria</taxon>
        <taxon>Pseudomonadati</taxon>
        <taxon>Pseudomonadota</taxon>
        <taxon>Gammaproteobacteria</taxon>
        <taxon>Alteromonadales</taxon>
        <taxon>Pseudoalteromonadaceae</taxon>
        <taxon>Pseudoalteromonas</taxon>
    </lineage>
</organism>
<dbReference type="PANTHER" id="PTHR45138:SF9">
    <property type="entry name" value="DIGUANYLATE CYCLASE DGCM-RELATED"/>
    <property type="match status" value="1"/>
</dbReference>
<comment type="caution">
    <text evidence="5">The sequence shown here is derived from an EMBL/GenBank/DDBJ whole genome shotgun (WGS) entry which is preliminary data.</text>
</comment>
<dbReference type="InterPro" id="IPR029787">
    <property type="entry name" value="Nucleotide_cyclase"/>
</dbReference>
<evidence type="ECO:0000313" key="6">
    <source>
        <dbReference type="Proteomes" id="UP000324162"/>
    </source>
</evidence>
<reference evidence="5 6" key="1">
    <citation type="submission" date="2019-01" db="EMBL/GenBank/DDBJ databases">
        <title>Genome sequences of marine Pseudoalteromonas species.</title>
        <authorList>
            <person name="Boraston A.B."/>
            <person name="Hehemann J.-H."/>
            <person name="Vickers C.J."/>
            <person name="Salama-Alber O."/>
            <person name="Abe K."/>
            <person name="Hettle A.J."/>
        </authorList>
    </citation>
    <scope>NUCLEOTIDE SEQUENCE [LARGE SCALE GENOMIC DNA]</scope>
    <source>
        <strain evidence="5 6">PS42</strain>
    </source>
</reference>
<dbReference type="GO" id="GO:0052621">
    <property type="term" value="F:diguanylate cyclase activity"/>
    <property type="evidence" value="ECO:0007669"/>
    <property type="project" value="UniProtKB-EC"/>
</dbReference>
<feature type="transmembrane region" description="Helical" evidence="3">
    <location>
        <begin position="28"/>
        <end position="48"/>
    </location>
</feature>
<dbReference type="Pfam" id="PF00990">
    <property type="entry name" value="GGDEF"/>
    <property type="match status" value="1"/>
</dbReference>
<gene>
    <name evidence="5" type="ORF">EU508_11925</name>
</gene>
<keyword evidence="3" id="KW-0812">Transmembrane</keyword>
<dbReference type="PANTHER" id="PTHR45138">
    <property type="entry name" value="REGULATORY COMPONENTS OF SENSORY TRANSDUCTION SYSTEM"/>
    <property type="match status" value="1"/>
</dbReference>
<dbReference type="InterPro" id="IPR050469">
    <property type="entry name" value="Diguanylate_Cyclase"/>
</dbReference>
<accession>A0AB73BG87</accession>
<evidence type="ECO:0000313" key="5">
    <source>
        <dbReference type="EMBL" id="KAA1159831.1"/>
    </source>
</evidence>
<comment type="catalytic activity">
    <reaction evidence="2">
        <text>2 GTP = 3',3'-c-di-GMP + 2 diphosphate</text>
        <dbReference type="Rhea" id="RHEA:24898"/>
        <dbReference type="ChEBI" id="CHEBI:33019"/>
        <dbReference type="ChEBI" id="CHEBI:37565"/>
        <dbReference type="ChEBI" id="CHEBI:58805"/>
        <dbReference type="EC" id="2.7.7.65"/>
    </reaction>
</comment>
<dbReference type="InterPro" id="IPR043128">
    <property type="entry name" value="Rev_trsase/Diguanyl_cyclase"/>
</dbReference>
<name>A0AB73BG87_9GAMM</name>
<dbReference type="NCBIfam" id="TIGR00254">
    <property type="entry name" value="GGDEF"/>
    <property type="match status" value="1"/>
</dbReference>